<dbReference type="GO" id="GO:0003677">
    <property type="term" value="F:DNA binding"/>
    <property type="evidence" value="ECO:0007669"/>
    <property type="project" value="InterPro"/>
</dbReference>
<evidence type="ECO:0000313" key="10">
    <source>
        <dbReference type="EMBL" id="SPD75169.1"/>
    </source>
</evidence>
<dbReference type="EC" id="2.7.13.3" evidence="2"/>
<dbReference type="PROSITE" id="PS50112">
    <property type="entry name" value="PAS"/>
    <property type="match status" value="3"/>
</dbReference>
<feature type="domain" description="PAS" evidence="8">
    <location>
        <begin position="289"/>
        <end position="333"/>
    </location>
</feature>
<dbReference type="SUPFAM" id="SSF46894">
    <property type="entry name" value="C-terminal effector domain of the bipartite response regulators"/>
    <property type="match status" value="1"/>
</dbReference>
<dbReference type="PANTHER" id="PTHR43304">
    <property type="entry name" value="PHYTOCHROME-LIKE PROTEIN CPH1"/>
    <property type="match status" value="1"/>
</dbReference>
<dbReference type="EMBL" id="OJIN01000188">
    <property type="protein sequence ID" value="SPD75169.1"/>
    <property type="molecule type" value="Genomic_DNA"/>
</dbReference>
<name>A0A445N0F5_9BACT</name>
<organism evidence="10">
    <name type="scientific">uncultured Desulfobacterium sp</name>
    <dbReference type="NCBI Taxonomy" id="201089"/>
    <lineage>
        <taxon>Bacteria</taxon>
        <taxon>Pseudomonadati</taxon>
        <taxon>Thermodesulfobacteriota</taxon>
        <taxon>Desulfobacteria</taxon>
        <taxon>Desulfobacterales</taxon>
        <taxon>Desulfobacteriaceae</taxon>
        <taxon>Desulfobacterium</taxon>
        <taxon>environmental samples</taxon>
    </lineage>
</organism>
<dbReference type="InterPro" id="IPR016032">
    <property type="entry name" value="Sig_transdc_resp-reg_C-effctor"/>
</dbReference>
<dbReference type="PROSITE" id="PS00622">
    <property type="entry name" value="HTH_LUXR_1"/>
    <property type="match status" value="1"/>
</dbReference>
<dbReference type="PANTHER" id="PTHR43304:SF1">
    <property type="entry name" value="PAC DOMAIN-CONTAINING PROTEIN"/>
    <property type="match status" value="1"/>
</dbReference>
<dbReference type="Pfam" id="PF00196">
    <property type="entry name" value="GerE"/>
    <property type="match status" value="1"/>
</dbReference>
<keyword evidence="3" id="KW-0597">Phosphoprotein</keyword>
<evidence type="ECO:0000256" key="3">
    <source>
        <dbReference type="ARBA" id="ARBA00022553"/>
    </source>
</evidence>
<dbReference type="InterPro" id="IPR000792">
    <property type="entry name" value="Tscrpt_reg_LuxR_C"/>
</dbReference>
<dbReference type="Pfam" id="PF00989">
    <property type="entry name" value="PAS"/>
    <property type="match status" value="1"/>
</dbReference>
<dbReference type="PROSITE" id="PS50113">
    <property type="entry name" value="PAC"/>
    <property type="match status" value="2"/>
</dbReference>
<feature type="domain" description="PAS" evidence="8">
    <location>
        <begin position="35"/>
        <end position="106"/>
    </location>
</feature>
<dbReference type="InterPro" id="IPR001610">
    <property type="entry name" value="PAC"/>
</dbReference>
<dbReference type="PROSITE" id="PS50043">
    <property type="entry name" value="HTH_LUXR_2"/>
    <property type="match status" value="1"/>
</dbReference>
<feature type="domain" description="PAS" evidence="8">
    <location>
        <begin position="162"/>
        <end position="232"/>
    </location>
</feature>
<dbReference type="CDD" id="cd00130">
    <property type="entry name" value="PAS"/>
    <property type="match status" value="2"/>
</dbReference>
<dbReference type="SMART" id="SM00086">
    <property type="entry name" value="PAC"/>
    <property type="match status" value="3"/>
</dbReference>
<sequence>MINRRRTYKELEQDIRDLNKKLLRCGRTEKQLREIVKKYHSLIETASDLIWEVDLNGVYTFVSPNVKIVLGYDVDEMIGVSFFNFVAPSDIERTKTFFVEKSGQMESFTSWRFIQIHKNGREVIMEVNGTPFFNAEGKLIGWCGFDKDITAKVEAEEALRASENKFRSLVDTTSDWVWEVDINGLYTYASPKAKELLGFDSHEIVGEKLFKFITDEELKTTRSFFKRMCADPKPFPNYIVTQIRKDRHRVITEISGAPVFDNSGTFCGFCGCSKDITVRTLAENELRESEERYRNLFENTEAGVFRATIDVPEFIAVNKKFAEIFGYSTDEILIRPSEFKITDSKELNDLYWLVREKGSIENYEHETVTKGGEKITCIASVKMFPQHNYVEGIIVDITKRKKAEMALKAREAELDIKNQSLEEMNTALRVLLNKRDEDKTELEEKVILNIQKLITPFLDKLKLSKLDSKQASFVNILESNLKDISSPFSHRFSSKHLRLTPAELQISNLIKLGKDSKEIAELLNLSVATIETHRRNIRNKFGLKRTKQNLRTYLSDLLNE</sequence>
<feature type="coiled-coil region" evidence="6">
    <location>
        <begin position="1"/>
        <end position="28"/>
    </location>
</feature>
<evidence type="ECO:0000259" key="7">
    <source>
        <dbReference type="PROSITE" id="PS50043"/>
    </source>
</evidence>
<dbReference type="AlphaFoldDB" id="A0A445N0F5"/>
<gene>
    <name evidence="10" type="ORF">PITCH_A460003</name>
</gene>
<feature type="domain" description="PAC" evidence="9">
    <location>
        <begin position="107"/>
        <end position="161"/>
    </location>
</feature>
<dbReference type="InterPro" id="IPR035965">
    <property type="entry name" value="PAS-like_dom_sf"/>
</dbReference>
<dbReference type="InterPro" id="IPR000700">
    <property type="entry name" value="PAS-assoc_C"/>
</dbReference>
<dbReference type="SMART" id="SM00091">
    <property type="entry name" value="PAS"/>
    <property type="match status" value="3"/>
</dbReference>
<dbReference type="InterPro" id="IPR036388">
    <property type="entry name" value="WH-like_DNA-bd_sf"/>
</dbReference>
<evidence type="ECO:0000259" key="8">
    <source>
        <dbReference type="PROSITE" id="PS50112"/>
    </source>
</evidence>
<evidence type="ECO:0000256" key="1">
    <source>
        <dbReference type="ARBA" id="ARBA00000085"/>
    </source>
</evidence>
<keyword evidence="6" id="KW-0175">Coiled coil</keyword>
<dbReference type="InterPro" id="IPR052162">
    <property type="entry name" value="Sensor_kinase/Photoreceptor"/>
</dbReference>
<proteinExistence type="predicted"/>
<dbReference type="SMART" id="SM00421">
    <property type="entry name" value="HTH_LUXR"/>
    <property type="match status" value="1"/>
</dbReference>
<dbReference type="Gene3D" id="1.10.10.10">
    <property type="entry name" value="Winged helix-like DNA-binding domain superfamily/Winged helix DNA-binding domain"/>
    <property type="match status" value="1"/>
</dbReference>
<keyword evidence="5" id="KW-0418">Kinase</keyword>
<dbReference type="GO" id="GO:0004673">
    <property type="term" value="F:protein histidine kinase activity"/>
    <property type="evidence" value="ECO:0007669"/>
    <property type="project" value="UniProtKB-EC"/>
</dbReference>
<evidence type="ECO:0000256" key="5">
    <source>
        <dbReference type="ARBA" id="ARBA00022777"/>
    </source>
</evidence>
<accession>A0A445N0F5</accession>
<dbReference type="PRINTS" id="PR00038">
    <property type="entry name" value="HTHLUXR"/>
</dbReference>
<dbReference type="Gene3D" id="3.30.450.20">
    <property type="entry name" value="PAS domain"/>
    <property type="match status" value="3"/>
</dbReference>
<dbReference type="GO" id="GO:0006355">
    <property type="term" value="P:regulation of DNA-templated transcription"/>
    <property type="evidence" value="ECO:0007669"/>
    <property type="project" value="InterPro"/>
</dbReference>
<evidence type="ECO:0000259" key="9">
    <source>
        <dbReference type="PROSITE" id="PS50113"/>
    </source>
</evidence>
<dbReference type="Pfam" id="PF13188">
    <property type="entry name" value="PAS_8"/>
    <property type="match status" value="1"/>
</dbReference>
<keyword evidence="4" id="KW-0808">Transferase</keyword>
<protein>
    <recommendedName>
        <fullName evidence="2">histidine kinase</fullName>
        <ecNumber evidence="2">2.7.13.3</ecNumber>
    </recommendedName>
</protein>
<feature type="domain" description="HTH luxR-type" evidence="7">
    <location>
        <begin position="492"/>
        <end position="557"/>
    </location>
</feature>
<dbReference type="InterPro" id="IPR000014">
    <property type="entry name" value="PAS"/>
</dbReference>
<dbReference type="NCBIfam" id="TIGR00229">
    <property type="entry name" value="sensory_box"/>
    <property type="match status" value="3"/>
</dbReference>
<comment type="catalytic activity">
    <reaction evidence="1">
        <text>ATP + protein L-histidine = ADP + protein N-phospho-L-histidine.</text>
        <dbReference type="EC" id="2.7.13.3"/>
    </reaction>
</comment>
<evidence type="ECO:0000256" key="4">
    <source>
        <dbReference type="ARBA" id="ARBA00022679"/>
    </source>
</evidence>
<reference evidence="10" key="1">
    <citation type="submission" date="2018-01" db="EMBL/GenBank/DDBJ databases">
        <authorList>
            <person name="Regsiter A."/>
            <person name="William W."/>
        </authorList>
    </citation>
    <scope>NUCLEOTIDE SEQUENCE</scope>
    <source>
        <strain evidence="10">TRIP AH-1</strain>
    </source>
</reference>
<dbReference type="InterPro" id="IPR013767">
    <property type="entry name" value="PAS_fold"/>
</dbReference>
<dbReference type="SUPFAM" id="SSF55785">
    <property type="entry name" value="PYP-like sensor domain (PAS domain)"/>
    <property type="match status" value="3"/>
</dbReference>
<dbReference type="Pfam" id="PF13426">
    <property type="entry name" value="PAS_9"/>
    <property type="match status" value="1"/>
</dbReference>
<evidence type="ECO:0000256" key="6">
    <source>
        <dbReference type="SAM" id="Coils"/>
    </source>
</evidence>
<dbReference type="CDD" id="cd06170">
    <property type="entry name" value="LuxR_C_like"/>
    <property type="match status" value="1"/>
</dbReference>
<evidence type="ECO:0000256" key="2">
    <source>
        <dbReference type="ARBA" id="ARBA00012438"/>
    </source>
</evidence>
<feature type="domain" description="PAC" evidence="9">
    <location>
        <begin position="236"/>
        <end position="288"/>
    </location>
</feature>